<dbReference type="AlphaFoldDB" id="A0A392UBL2"/>
<comment type="caution">
    <text evidence="2">The sequence shown here is derived from an EMBL/GenBank/DDBJ whole genome shotgun (WGS) entry which is preliminary data.</text>
</comment>
<dbReference type="EMBL" id="LXQA010763393">
    <property type="protein sequence ID" value="MCI69810.1"/>
    <property type="molecule type" value="Genomic_DNA"/>
</dbReference>
<feature type="compositionally biased region" description="Basic and acidic residues" evidence="1">
    <location>
        <begin position="31"/>
        <end position="42"/>
    </location>
</feature>
<sequence>SESVVDTGHIELLVSDGTRQGEPESWAGLVHQERQASKSSFE</sequence>
<proteinExistence type="predicted"/>
<evidence type="ECO:0000313" key="3">
    <source>
        <dbReference type="Proteomes" id="UP000265520"/>
    </source>
</evidence>
<keyword evidence="3" id="KW-1185">Reference proteome</keyword>
<dbReference type="Proteomes" id="UP000265520">
    <property type="component" value="Unassembled WGS sequence"/>
</dbReference>
<accession>A0A392UBL2</accession>
<evidence type="ECO:0000256" key="1">
    <source>
        <dbReference type="SAM" id="MobiDB-lite"/>
    </source>
</evidence>
<name>A0A392UBL2_9FABA</name>
<feature type="region of interest" description="Disordered" evidence="1">
    <location>
        <begin position="15"/>
        <end position="42"/>
    </location>
</feature>
<evidence type="ECO:0000313" key="2">
    <source>
        <dbReference type="EMBL" id="MCI69810.1"/>
    </source>
</evidence>
<protein>
    <submittedName>
        <fullName evidence="2">Uncharacterized protein</fullName>
    </submittedName>
</protein>
<reference evidence="2 3" key="1">
    <citation type="journal article" date="2018" name="Front. Plant Sci.">
        <title>Red Clover (Trifolium pratense) and Zigzag Clover (T. medium) - A Picture of Genomic Similarities and Differences.</title>
        <authorList>
            <person name="Dluhosova J."/>
            <person name="Istvanek J."/>
            <person name="Nedelnik J."/>
            <person name="Repkova J."/>
        </authorList>
    </citation>
    <scope>NUCLEOTIDE SEQUENCE [LARGE SCALE GENOMIC DNA]</scope>
    <source>
        <strain evidence="3">cv. 10/8</strain>
        <tissue evidence="2">Leaf</tissue>
    </source>
</reference>
<feature type="non-terminal residue" evidence="2">
    <location>
        <position position="1"/>
    </location>
</feature>
<organism evidence="2 3">
    <name type="scientific">Trifolium medium</name>
    <dbReference type="NCBI Taxonomy" id="97028"/>
    <lineage>
        <taxon>Eukaryota</taxon>
        <taxon>Viridiplantae</taxon>
        <taxon>Streptophyta</taxon>
        <taxon>Embryophyta</taxon>
        <taxon>Tracheophyta</taxon>
        <taxon>Spermatophyta</taxon>
        <taxon>Magnoliopsida</taxon>
        <taxon>eudicotyledons</taxon>
        <taxon>Gunneridae</taxon>
        <taxon>Pentapetalae</taxon>
        <taxon>rosids</taxon>
        <taxon>fabids</taxon>
        <taxon>Fabales</taxon>
        <taxon>Fabaceae</taxon>
        <taxon>Papilionoideae</taxon>
        <taxon>50 kb inversion clade</taxon>
        <taxon>NPAAA clade</taxon>
        <taxon>Hologalegina</taxon>
        <taxon>IRL clade</taxon>
        <taxon>Trifolieae</taxon>
        <taxon>Trifolium</taxon>
    </lineage>
</organism>